<dbReference type="AlphaFoldDB" id="A0A166V8K5"/>
<keyword evidence="3" id="KW-1185">Reference proteome</keyword>
<protein>
    <submittedName>
        <fullName evidence="2">Uncharacterized protein</fullName>
    </submittedName>
</protein>
<proteinExistence type="predicted"/>
<sequence length="114" mass="12318">MGGEVYRNVSRTSRQVSYNQVKYMLGFTDSCVPSCSGGVAGTDLTSPAITGTTSAKSLRRHPGRALLLQLLPAHLRRHVHHLVPHPLRGPPGPSSREGTRSRPCSIVRACSDFV</sequence>
<feature type="region of interest" description="Disordered" evidence="1">
    <location>
        <begin position="83"/>
        <end position="103"/>
    </location>
</feature>
<dbReference type="Proteomes" id="UP000076532">
    <property type="component" value="Unassembled WGS sequence"/>
</dbReference>
<gene>
    <name evidence="2" type="ORF">FIBSPDRAFT_477653</name>
</gene>
<evidence type="ECO:0000313" key="3">
    <source>
        <dbReference type="Proteomes" id="UP000076532"/>
    </source>
</evidence>
<dbReference type="EMBL" id="KV417485">
    <property type="protein sequence ID" value="KZP32459.1"/>
    <property type="molecule type" value="Genomic_DNA"/>
</dbReference>
<organism evidence="2 3">
    <name type="scientific">Athelia psychrophila</name>
    <dbReference type="NCBI Taxonomy" id="1759441"/>
    <lineage>
        <taxon>Eukaryota</taxon>
        <taxon>Fungi</taxon>
        <taxon>Dikarya</taxon>
        <taxon>Basidiomycota</taxon>
        <taxon>Agaricomycotina</taxon>
        <taxon>Agaricomycetes</taxon>
        <taxon>Agaricomycetidae</taxon>
        <taxon>Atheliales</taxon>
        <taxon>Atheliaceae</taxon>
        <taxon>Athelia</taxon>
    </lineage>
</organism>
<accession>A0A166V8K5</accession>
<evidence type="ECO:0000313" key="2">
    <source>
        <dbReference type="EMBL" id="KZP32459.1"/>
    </source>
</evidence>
<evidence type="ECO:0000256" key="1">
    <source>
        <dbReference type="SAM" id="MobiDB-lite"/>
    </source>
</evidence>
<name>A0A166V8K5_9AGAM</name>
<reference evidence="2 3" key="1">
    <citation type="journal article" date="2016" name="Mol. Biol. Evol.">
        <title>Comparative Genomics of Early-Diverging Mushroom-Forming Fungi Provides Insights into the Origins of Lignocellulose Decay Capabilities.</title>
        <authorList>
            <person name="Nagy L.G."/>
            <person name="Riley R."/>
            <person name="Tritt A."/>
            <person name="Adam C."/>
            <person name="Daum C."/>
            <person name="Floudas D."/>
            <person name="Sun H."/>
            <person name="Yadav J.S."/>
            <person name="Pangilinan J."/>
            <person name="Larsson K.H."/>
            <person name="Matsuura K."/>
            <person name="Barry K."/>
            <person name="Labutti K."/>
            <person name="Kuo R."/>
            <person name="Ohm R.A."/>
            <person name="Bhattacharya S.S."/>
            <person name="Shirouzu T."/>
            <person name="Yoshinaga Y."/>
            <person name="Martin F.M."/>
            <person name="Grigoriev I.V."/>
            <person name="Hibbett D.S."/>
        </authorList>
    </citation>
    <scope>NUCLEOTIDE SEQUENCE [LARGE SCALE GENOMIC DNA]</scope>
    <source>
        <strain evidence="2 3">CBS 109695</strain>
    </source>
</reference>